<dbReference type="RefSeq" id="WP_120712656.1">
    <property type="nucleotide sequence ID" value="NZ_RBCJ01000003.1"/>
</dbReference>
<organism evidence="2 3">
    <name type="scientific">Ulvibacterium marinum</name>
    <dbReference type="NCBI Taxonomy" id="2419782"/>
    <lineage>
        <taxon>Bacteria</taxon>
        <taxon>Pseudomonadati</taxon>
        <taxon>Bacteroidota</taxon>
        <taxon>Flavobacteriia</taxon>
        <taxon>Flavobacteriales</taxon>
        <taxon>Flavobacteriaceae</taxon>
        <taxon>Ulvibacterium</taxon>
    </lineage>
</organism>
<evidence type="ECO:0000256" key="1">
    <source>
        <dbReference type="SAM" id="SignalP"/>
    </source>
</evidence>
<proteinExistence type="predicted"/>
<gene>
    <name evidence="2" type="ORF">D7Z94_16380</name>
</gene>
<name>A0A3B0C5F5_9FLAO</name>
<feature type="signal peptide" evidence="1">
    <location>
        <begin position="1"/>
        <end position="19"/>
    </location>
</feature>
<sequence>MKKNSIIFCLALAAFGVQAFGFMEGNDSETDRVATSVTEANAINKPVSGKINASSFCNATGPAWETSQLGPYLPVDLIKEATYEGGMEALMKYLEENSKEARAGQEMDKLQPFKLVFTVTKKGTVENVKLDGTSGYFAIDYRMIDLILEAPGKWQPAENSKGEKVDQEQVVALGPTGC</sequence>
<dbReference type="OrthoDB" id="1436672at2"/>
<accession>A0A3B0C5F5</accession>
<feature type="chain" id="PRO_5017199836" description="TonB C-terminal domain-containing protein" evidence="1">
    <location>
        <begin position="20"/>
        <end position="178"/>
    </location>
</feature>
<comment type="caution">
    <text evidence="2">The sequence shown here is derived from an EMBL/GenBank/DDBJ whole genome shotgun (WGS) entry which is preliminary data.</text>
</comment>
<keyword evidence="1" id="KW-0732">Signal</keyword>
<keyword evidence="3" id="KW-1185">Reference proteome</keyword>
<reference evidence="2 3" key="1">
    <citation type="submission" date="2018-10" db="EMBL/GenBank/DDBJ databases">
        <title>Ulvibacterium marinum gen. nov., sp. nov., a novel marine bacterium of the family Flavobacteriaceae, isolated from a culture of the green alga Ulva prolifera.</title>
        <authorList>
            <person name="Zhang Z."/>
        </authorList>
    </citation>
    <scope>NUCLEOTIDE SEQUENCE [LARGE SCALE GENOMIC DNA]</scope>
    <source>
        <strain evidence="2 3">CCMM003</strain>
    </source>
</reference>
<evidence type="ECO:0000313" key="3">
    <source>
        <dbReference type="Proteomes" id="UP000276603"/>
    </source>
</evidence>
<dbReference type="EMBL" id="RBCJ01000003">
    <property type="protein sequence ID" value="RKN79848.1"/>
    <property type="molecule type" value="Genomic_DNA"/>
</dbReference>
<evidence type="ECO:0008006" key="4">
    <source>
        <dbReference type="Google" id="ProtNLM"/>
    </source>
</evidence>
<dbReference type="Proteomes" id="UP000276603">
    <property type="component" value="Unassembled WGS sequence"/>
</dbReference>
<evidence type="ECO:0000313" key="2">
    <source>
        <dbReference type="EMBL" id="RKN79848.1"/>
    </source>
</evidence>
<dbReference type="AlphaFoldDB" id="A0A3B0C5F5"/>
<protein>
    <recommendedName>
        <fullName evidence="4">TonB C-terminal domain-containing protein</fullName>
    </recommendedName>
</protein>